<keyword evidence="5" id="KW-0441">Lipid A biosynthesis</keyword>
<evidence type="ECO:0000256" key="5">
    <source>
        <dbReference type="ARBA" id="ARBA00022556"/>
    </source>
</evidence>
<evidence type="ECO:0000256" key="2">
    <source>
        <dbReference type="ARBA" id="ARBA00012687"/>
    </source>
</evidence>
<organism evidence="11 12">
    <name type="scientific">Arcicella rigui</name>
    <dbReference type="NCBI Taxonomy" id="797020"/>
    <lineage>
        <taxon>Bacteria</taxon>
        <taxon>Pseudomonadati</taxon>
        <taxon>Bacteroidota</taxon>
        <taxon>Cytophagia</taxon>
        <taxon>Cytophagales</taxon>
        <taxon>Flectobacillaceae</taxon>
        <taxon>Arcicella</taxon>
    </lineage>
</organism>
<evidence type="ECO:0000256" key="1">
    <source>
        <dbReference type="ARBA" id="ARBA00002056"/>
    </source>
</evidence>
<keyword evidence="8" id="KW-0443">Lipid metabolism</keyword>
<keyword evidence="6 11" id="KW-0328">Glycosyltransferase</keyword>
<reference evidence="11 12" key="1">
    <citation type="submission" date="2023-12" db="EMBL/GenBank/DDBJ databases">
        <title>Novel species of the genus Arcicella isolated from rivers.</title>
        <authorList>
            <person name="Lu H."/>
        </authorList>
    </citation>
    <scope>NUCLEOTIDE SEQUENCE [LARGE SCALE GENOMIC DNA]</scope>
    <source>
        <strain evidence="11 12">KCTC 23307</strain>
    </source>
</reference>
<dbReference type="InterPro" id="IPR003835">
    <property type="entry name" value="Glyco_trans_19"/>
</dbReference>
<gene>
    <name evidence="11" type="primary">lpxB</name>
    <name evidence="11" type="ORF">VB248_02670</name>
</gene>
<evidence type="ECO:0000313" key="12">
    <source>
        <dbReference type="Proteomes" id="UP001302949"/>
    </source>
</evidence>
<evidence type="ECO:0000256" key="10">
    <source>
        <dbReference type="NCBIfam" id="TIGR00215"/>
    </source>
</evidence>
<name>A0ABU5Q598_9BACT</name>
<evidence type="ECO:0000256" key="7">
    <source>
        <dbReference type="ARBA" id="ARBA00022679"/>
    </source>
</evidence>
<evidence type="ECO:0000313" key="11">
    <source>
        <dbReference type="EMBL" id="MEA5138020.1"/>
    </source>
</evidence>
<evidence type="ECO:0000256" key="4">
    <source>
        <dbReference type="ARBA" id="ARBA00022516"/>
    </source>
</evidence>
<comment type="catalytic activity">
    <reaction evidence="9">
        <text>a lipid X + a UDP-2-N,3-O-bis[(3R)-3-hydroxyacyl]-alpha-D-glucosamine = a lipid A disaccharide + UDP + H(+)</text>
        <dbReference type="Rhea" id="RHEA:67828"/>
        <dbReference type="ChEBI" id="CHEBI:15378"/>
        <dbReference type="ChEBI" id="CHEBI:58223"/>
        <dbReference type="ChEBI" id="CHEBI:137748"/>
        <dbReference type="ChEBI" id="CHEBI:176338"/>
        <dbReference type="ChEBI" id="CHEBI:176343"/>
        <dbReference type="EC" id="2.4.1.182"/>
    </reaction>
</comment>
<evidence type="ECO:0000256" key="8">
    <source>
        <dbReference type="ARBA" id="ARBA00023098"/>
    </source>
</evidence>
<dbReference type="RefSeq" id="WP_323295187.1">
    <property type="nucleotide sequence ID" value="NZ_JAYFUM010000003.1"/>
</dbReference>
<dbReference type="NCBIfam" id="TIGR00215">
    <property type="entry name" value="lpxB"/>
    <property type="match status" value="1"/>
</dbReference>
<comment type="caution">
    <text evidence="11">The sequence shown here is derived from an EMBL/GenBank/DDBJ whole genome shotgun (WGS) entry which is preliminary data.</text>
</comment>
<dbReference type="EC" id="2.4.1.182" evidence="2 10"/>
<dbReference type="Pfam" id="PF02684">
    <property type="entry name" value="LpxB"/>
    <property type="match status" value="1"/>
</dbReference>
<proteinExistence type="predicted"/>
<sequence>MKYYIIAGERSGDLHGSNLIKGILKQDSSAEIRAWGGDMMQAAGAEIVKHYKDLAFMGFFEVLQNLPTILGFLSFCKKDILQFQPDVVILIDYAGFNMRVAKFAKTNGFKTFYYISPKVWAWNQSRALNLKKFVDKLFVIFPFEKSFFKKYDYEVDYVGNPLFDAIADFKPTENFRKVARLGQKPIIALLPGSRKQEVEQMLAMMLSQVYEFPDYQFVVAAVSNLPRELYTRWQSIFPIKIVYDDAYNLLSVADAALVTSGTATLETALLNVPQVVCYRTSGITYQIVKRLIRVPYISLVNLIAEKKVVTELIQNDLTKEKLQIELSKITLDATGRNEQLEGYAAIREKMGTKGASEKAGSLMVNYLKN</sequence>
<evidence type="ECO:0000256" key="9">
    <source>
        <dbReference type="ARBA" id="ARBA00048975"/>
    </source>
</evidence>
<keyword evidence="12" id="KW-1185">Reference proteome</keyword>
<dbReference type="SUPFAM" id="SSF53756">
    <property type="entry name" value="UDP-Glycosyltransferase/glycogen phosphorylase"/>
    <property type="match status" value="1"/>
</dbReference>
<dbReference type="GO" id="GO:0008915">
    <property type="term" value="F:lipid-A-disaccharide synthase activity"/>
    <property type="evidence" value="ECO:0007669"/>
    <property type="project" value="UniProtKB-EC"/>
</dbReference>
<dbReference type="PANTHER" id="PTHR30372">
    <property type="entry name" value="LIPID-A-DISACCHARIDE SYNTHASE"/>
    <property type="match status" value="1"/>
</dbReference>
<evidence type="ECO:0000256" key="6">
    <source>
        <dbReference type="ARBA" id="ARBA00022676"/>
    </source>
</evidence>
<dbReference type="Proteomes" id="UP001302949">
    <property type="component" value="Unassembled WGS sequence"/>
</dbReference>
<accession>A0ABU5Q598</accession>
<protein>
    <recommendedName>
        <fullName evidence="3 10">Lipid-A-disaccharide synthase</fullName>
        <ecNumber evidence="2 10">2.4.1.182</ecNumber>
    </recommendedName>
</protein>
<comment type="function">
    <text evidence="1">Condensation of UDP-2,3-diacylglucosamine and 2,3-diacylglucosamine-1-phosphate to form lipid A disaccharide, a precursor of lipid A, a phosphorylated glycolipid that anchors the lipopolysaccharide to the outer membrane of the cell.</text>
</comment>
<keyword evidence="7 11" id="KW-0808">Transferase</keyword>
<dbReference type="PANTHER" id="PTHR30372:SF4">
    <property type="entry name" value="LIPID-A-DISACCHARIDE SYNTHASE, MITOCHONDRIAL-RELATED"/>
    <property type="match status" value="1"/>
</dbReference>
<dbReference type="EMBL" id="JAYFUM010000003">
    <property type="protein sequence ID" value="MEA5138020.1"/>
    <property type="molecule type" value="Genomic_DNA"/>
</dbReference>
<keyword evidence="4" id="KW-0444">Lipid biosynthesis</keyword>
<evidence type="ECO:0000256" key="3">
    <source>
        <dbReference type="ARBA" id="ARBA00020902"/>
    </source>
</evidence>